<proteinExistence type="inferred from homology"/>
<organism evidence="5 6">
    <name type="scientific">Scleropages formosus</name>
    <name type="common">Asian bonytongue</name>
    <name type="synonym">Osteoglossum formosum</name>
    <dbReference type="NCBI Taxonomy" id="113540"/>
    <lineage>
        <taxon>Eukaryota</taxon>
        <taxon>Metazoa</taxon>
        <taxon>Chordata</taxon>
        <taxon>Craniata</taxon>
        <taxon>Vertebrata</taxon>
        <taxon>Euteleostomi</taxon>
        <taxon>Actinopterygii</taxon>
        <taxon>Neopterygii</taxon>
        <taxon>Teleostei</taxon>
        <taxon>Osteoglossocephala</taxon>
        <taxon>Osteoglossomorpha</taxon>
        <taxon>Osteoglossiformes</taxon>
        <taxon>Osteoglossidae</taxon>
        <taxon>Scleropages</taxon>
    </lineage>
</organism>
<dbReference type="InterPro" id="IPR026512">
    <property type="entry name" value="RGS7BP/RGS9BP"/>
</dbReference>
<evidence type="ECO:0000256" key="4">
    <source>
        <dbReference type="SAM" id="Phobius"/>
    </source>
</evidence>
<keyword evidence="4" id="KW-0812">Transmembrane</keyword>
<dbReference type="STRING" id="113540.ENSSFOP00015047242"/>
<feature type="region of interest" description="Disordered" evidence="3">
    <location>
        <begin position="1"/>
        <end position="20"/>
    </location>
</feature>
<evidence type="ECO:0000313" key="5">
    <source>
        <dbReference type="EMBL" id="KPP66615.1"/>
    </source>
</evidence>
<keyword evidence="2" id="KW-0734">Signal transduction inhibitor</keyword>
<dbReference type="AlphaFoldDB" id="A0A0P7UF45"/>
<accession>A0A0P7UF45</accession>
<dbReference type="KEGG" id="sfm:108937543"/>
<dbReference type="PANTHER" id="PTHR21029">
    <property type="entry name" value="R-SEVEN BINDING PROTEIN (R7BP) HOMOLOG"/>
    <property type="match status" value="1"/>
</dbReference>
<evidence type="ECO:0000256" key="1">
    <source>
        <dbReference type="ARBA" id="ARBA00007457"/>
    </source>
</evidence>
<dbReference type="Proteomes" id="UP000034805">
    <property type="component" value="Unassembled WGS sequence"/>
</dbReference>
<keyword evidence="4" id="KW-0472">Membrane</keyword>
<name>A0A0P7UF45_SCLFO</name>
<dbReference type="OrthoDB" id="6358515at2759"/>
<evidence type="ECO:0000313" key="6">
    <source>
        <dbReference type="Proteomes" id="UP000034805"/>
    </source>
</evidence>
<comment type="caution">
    <text evidence="5">The sequence shown here is derived from an EMBL/GenBank/DDBJ whole genome shotgun (WGS) entry which is preliminary data.</text>
</comment>
<evidence type="ECO:0008006" key="7">
    <source>
        <dbReference type="Google" id="ProtNLM"/>
    </source>
</evidence>
<evidence type="ECO:0000256" key="3">
    <source>
        <dbReference type="SAM" id="MobiDB-lite"/>
    </source>
</evidence>
<protein>
    <recommendedName>
        <fullName evidence="7">Regulator of G-protein signaling 9-binding protein-like</fullName>
    </recommendedName>
</protein>
<keyword evidence="4" id="KW-1133">Transmembrane helix</keyword>
<dbReference type="EMBL" id="JARO02005532">
    <property type="protein sequence ID" value="KPP66615.1"/>
    <property type="molecule type" value="Genomic_DNA"/>
</dbReference>
<comment type="similarity">
    <text evidence="1">Belongs to the RGS7BP/RGS9BP family.</text>
</comment>
<evidence type="ECO:0000256" key="2">
    <source>
        <dbReference type="ARBA" id="ARBA00022700"/>
    </source>
</evidence>
<dbReference type="GO" id="GO:0009968">
    <property type="term" value="P:negative regulation of signal transduction"/>
    <property type="evidence" value="ECO:0007669"/>
    <property type="project" value="UniProtKB-KW"/>
</dbReference>
<feature type="transmembrane region" description="Helical" evidence="4">
    <location>
        <begin position="231"/>
        <end position="254"/>
    </location>
</feature>
<gene>
    <name evidence="5" type="ORF">Z043_114862</name>
</gene>
<sequence length="255" mass="27907">MTLCNSKVADRGGDGSQQPLEEAKTLVDTLAKVVACYRQLSSCVGGSSDSVRLRGELRQTRERAQQLALTGRQLLTARLRDKALPREERLEMELLWVAFSSSLEIFHADMCKVCSLGQNFPLSSRTSALVQTGVQGGMAEVTARALSLPELNRDEPAASVERLEQGDLEVETTRVDQMIEDMEQKVNVLRWTVEARGPRYAEPLSAGDGSSLALLSADAEDPGRRRERSQLLVVVVVSVAVAVATMLFVCIVYLV</sequence>
<reference evidence="5 6" key="1">
    <citation type="submission" date="2015-08" db="EMBL/GenBank/DDBJ databases">
        <title>The genome of the Asian arowana (Scleropages formosus).</title>
        <authorList>
            <person name="Tan M.H."/>
            <person name="Gan H.M."/>
            <person name="Croft L.J."/>
            <person name="Austin C.M."/>
        </authorList>
    </citation>
    <scope>NUCLEOTIDE SEQUENCE [LARGE SCALE GENOMIC DNA]</scope>
    <source>
        <strain evidence="5">Aro1</strain>
    </source>
</reference>